<dbReference type="SUPFAM" id="SSF51905">
    <property type="entry name" value="FAD/NAD(P)-binding domain"/>
    <property type="match status" value="1"/>
</dbReference>
<dbReference type="Pfam" id="PF05834">
    <property type="entry name" value="Lycopene_cycl"/>
    <property type="match status" value="1"/>
</dbReference>
<proteinExistence type="inferred from homology"/>
<dbReference type="Gene3D" id="3.50.50.60">
    <property type="entry name" value="FAD/NAD(P)-binding domain"/>
    <property type="match status" value="1"/>
</dbReference>
<accession>A0A6I4SN83</accession>
<dbReference type="InterPro" id="IPR010108">
    <property type="entry name" value="Lycopene_cyclase_b/e"/>
</dbReference>
<protein>
    <submittedName>
        <fullName evidence="2">Lycopene beta-cyclase CrtY</fullName>
        <ecNumber evidence="2">5.5.1.19</ecNumber>
    </submittedName>
</protein>
<dbReference type="Proteomes" id="UP000468943">
    <property type="component" value="Unassembled WGS sequence"/>
</dbReference>
<keyword evidence="2" id="KW-0413">Isomerase</keyword>
<evidence type="ECO:0000256" key="1">
    <source>
        <dbReference type="ARBA" id="ARBA00006599"/>
    </source>
</evidence>
<comment type="similarity">
    <text evidence="1">Belongs to the lycopene cyclase family.</text>
</comment>
<dbReference type="EMBL" id="WTYS01000001">
    <property type="protein sequence ID" value="MXO56212.1"/>
    <property type="molecule type" value="Genomic_DNA"/>
</dbReference>
<dbReference type="GO" id="GO:0045436">
    <property type="term" value="F:lycopene beta cyclase activity"/>
    <property type="evidence" value="ECO:0007669"/>
    <property type="project" value="InterPro"/>
</dbReference>
<dbReference type="InterPro" id="IPR036188">
    <property type="entry name" value="FAD/NAD-bd_sf"/>
</dbReference>
<sequence length="412" mass="45042">MNGLANTSLADIRTEIAIVGGGLSGGLIALALRRQHPEMQVTLIEAGDILGGNHRWSWFDSDLDEDGAALLANFRKNDWHGYEVHFPAYRRKLGSTYHSLTSDDFDAALRRELGQNTIHTKRPVVSLDAKGVTLQNGQRISARTVIDCRGPSGSAHLTGGWQVFMGRITRTNKPHGITRPIIMDATIEQQAPDGGGGGGAYRFVYVLPLGVDELFVEDTYYADSPVLDRSALSGRIDRYHEQHGWEGQITGGETGVLPVITGGDFTSFQAEQRTEGVVLAGAKGGFVHPLTSYTLPFAVETALAIARDAELPGEQMAAMMEARARKHWGRTKFYRQLGAMLFGAALPRERYRVFERFYRLPAGLIERFYAGKSRFSDKARVLIGKPPVPVSRAISALTGKGAPLVAHKEKIG</sequence>
<dbReference type="AlphaFoldDB" id="A0A6I4SN83"/>
<dbReference type="GO" id="GO:0016117">
    <property type="term" value="P:carotenoid biosynthetic process"/>
    <property type="evidence" value="ECO:0007669"/>
    <property type="project" value="InterPro"/>
</dbReference>
<name>A0A6I4SN83_9SPHN</name>
<dbReference type="GO" id="GO:0016705">
    <property type="term" value="F:oxidoreductase activity, acting on paired donors, with incorporation or reduction of molecular oxygen"/>
    <property type="evidence" value="ECO:0007669"/>
    <property type="project" value="InterPro"/>
</dbReference>
<organism evidence="2 3">
    <name type="scientific">Pontixanthobacter gangjinensis</name>
    <dbReference type="NCBI Taxonomy" id="1028742"/>
    <lineage>
        <taxon>Bacteria</taxon>
        <taxon>Pseudomonadati</taxon>
        <taxon>Pseudomonadota</taxon>
        <taxon>Alphaproteobacteria</taxon>
        <taxon>Sphingomonadales</taxon>
        <taxon>Erythrobacteraceae</taxon>
        <taxon>Pontixanthobacter</taxon>
    </lineage>
</organism>
<evidence type="ECO:0000313" key="2">
    <source>
        <dbReference type="EMBL" id="MXO56212.1"/>
    </source>
</evidence>
<evidence type="ECO:0000313" key="3">
    <source>
        <dbReference type="Proteomes" id="UP000468943"/>
    </source>
</evidence>
<dbReference type="EC" id="5.5.1.19" evidence="2"/>
<comment type="caution">
    <text evidence="2">The sequence shown here is derived from an EMBL/GenBank/DDBJ whole genome shotgun (WGS) entry which is preliminary data.</text>
</comment>
<dbReference type="NCBIfam" id="TIGR01789">
    <property type="entry name" value="lycopene_cycl"/>
    <property type="match status" value="1"/>
</dbReference>
<dbReference type="OrthoDB" id="5793379at2"/>
<gene>
    <name evidence="2" type="primary">crtY</name>
    <name evidence="2" type="ORF">GRI36_04890</name>
</gene>
<dbReference type="InterPro" id="IPR008461">
    <property type="entry name" value="CrtY"/>
</dbReference>
<keyword evidence="3" id="KW-1185">Reference proteome</keyword>
<reference evidence="2 3" key="1">
    <citation type="submission" date="2019-12" db="EMBL/GenBank/DDBJ databases">
        <title>Genomic-based taxomic classification of the family Erythrobacteraceae.</title>
        <authorList>
            <person name="Xu L."/>
        </authorList>
    </citation>
    <scope>NUCLEOTIDE SEQUENCE [LARGE SCALE GENOMIC DNA]</scope>
    <source>
        <strain evidence="2 3">JCM 17802</strain>
    </source>
</reference>
<dbReference type="RefSeq" id="WP_160597434.1">
    <property type="nucleotide sequence ID" value="NZ_WTYS01000001.1"/>
</dbReference>
<dbReference type="NCBIfam" id="TIGR01790">
    <property type="entry name" value="carotene-cycl"/>
    <property type="match status" value="1"/>
</dbReference>